<proteinExistence type="predicted"/>
<feature type="domain" description="Apple" evidence="2">
    <location>
        <begin position="226"/>
        <end position="297"/>
    </location>
</feature>
<dbReference type="InterPro" id="IPR003609">
    <property type="entry name" value="Pan_app"/>
</dbReference>
<sequence length="491" mass="53344">MHLSYLTLCLVLSVVLTGVRANSDAQGPICRKPEKLKKPPAVPRCGLNHARPKLQSNQCAVTYRCKGHCGVVTVPHLGSKSMDCDYAEVTVGPDGKILDQCCDPPECPNGCPSKPNSCVNDQYGCPAINGTIQRFGDKSYIYHCNSAFCPSIIISVSTTETLKECAEKCSKDPDCKYLSHHKKTCTLAVSLDSMEKMSGGIVLEPVTLPTLQNSECSRLDKTRQVIKGMEFLLHCDTRLADAATCPQNSATSYEECAAQCAADANCITATFAAGRCCLSDRKSGPSKQSGAISVEPLPGYGCPYVDWAVKEIGGVRYEYQCDAWLESSGQWTLVQAVNEVDCALQCSKFTPCTGVSLRGQQCYLATGPTTLRPKGNWVALVPVKNQANAHSTIEHHHGNELQVPECRAAHDLEIKYHGHAYKVDCFRYVGSDGFVTATKPSLADCIKLCADYKSCVALHYIPHQQLCALHDNIPRVGSQGDFGVSYVRRIS</sequence>
<reference evidence="3 4" key="1">
    <citation type="submission" date="2019-04" db="EMBL/GenBank/DDBJ databases">
        <title>Friends and foes A comparative genomics study of 23 Aspergillus species from section Flavi.</title>
        <authorList>
            <consortium name="DOE Joint Genome Institute"/>
            <person name="Kjaerbolling I."/>
            <person name="Vesth T."/>
            <person name="Frisvad J.C."/>
            <person name="Nybo J.L."/>
            <person name="Theobald S."/>
            <person name="Kildgaard S."/>
            <person name="Isbrandt T."/>
            <person name="Kuo A."/>
            <person name="Sato A."/>
            <person name="Lyhne E.K."/>
            <person name="Kogle M.E."/>
            <person name="Wiebenga A."/>
            <person name="Kun R.S."/>
            <person name="Lubbers R.J."/>
            <person name="Makela M.R."/>
            <person name="Barry K."/>
            <person name="Chovatia M."/>
            <person name="Clum A."/>
            <person name="Daum C."/>
            <person name="Haridas S."/>
            <person name="He G."/>
            <person name="LaButti K."/>
            <person name="Lipzen A."/>
            <person name="Mondo S."/>
            <person name="Riley R."/>
            <person name="Salamov A."/>
            <person name="Simmons B.A."/>
            <person name="Magnuson J.K."/>
            <person name="Henrissat B."/>
            <person name="Mortensen U.H."/>
            <person name="Larsen T.O."/>
            <person name="Devries R.P."/>
            <person name="Grigoriev I.V."/>
            <person name="Machida M."/>
            <person name="Baker S.E."/>
            <person name="Andersen M.R."/>
        </authorList>
    </citation>
    <scope>NUCLEOTIDE SEQUENCE [LARGE SCALE GENOMIC DNA]</scope>
    <source>
        <strain evidence="3 4">IBT 18842</strain>
    </source>
</reference>
<evidence type="ECO:0000313" key="4">
    <source>
        <dbReference type="Proteomes" id="UP000325780"/>
    </source>
</evidence>
<organism evidence="3 4">
    <name type="scientific">Aspergillus avenaceus</name>
    <dbReference type="NCBI Taxonomy" id="36643"/>
    <lineage>
        <taxon>Eukaryota</taxon>
        <taxon>Fungi</taxon>
        <taxon>Dikarya</taxon>
        <taxon>Ascomycota</taxon>
        <taxon>Pezizomycotina</taxon>
        <taxon>Eurotiomycetes</taxon>
        <taxon>Eurotiomycetidae</taxon>
        <taxon>Eurotiales</taxon>
        <taxon>Aspergillaceae</taxon>
        <taxon>Aspergillus</taxon>
        <taxon>Aspergillus subgen. Circumdati</taxon>
    </lineage>
</organism>
<dbReference type="OrthoDB" id="4388755at2759"/>
<feature type="signal peptide" evidence="1">
    <location>
        <begin position="1"/>
        <end position="21"/>
    </location>
</feature>
<evidence type="ECO:0000313" key="3">
    <source>
        <dbReference type="EMBL" id="KAE8150868.1"/>
    </source>
</evidence>
<evidence type="ECO:0000256" key="1">
    <source>
        <dbReference type="SAM" id="SignalP"/>
    </source>
</evidence>
<gene>
    <name evidence="3" type="ORF">BDV25DRAFT_129205</name>
</gene>
<keyword evidence="4" id="KW-1185">Reference proteome</keyword>
<dbReference type="AlphaFoldDB" id="A0A5N6TWV5"/>
<name>A0A5N6TWV5_ASPAV</name>
<evidence type="ECO:0000259" key="2">
    <source>
        <dbReference type="SMART" id="SM00473"/>
    </source>
</evidence>
<dbReference type="SUPFAM" id="SSF57414">
    <property type="entry name" value="Hairpin loop containing domain-like"/>
    <property type="match status" value="1"/>
</dbReference>
<dbReference type="EMBL" id="ML742083">
    <property type="protein sequence ID" value="KAE8150868.1"/>
    <property type="molecule type" value="Genomic_DNA"/>
</dbReference>
<dbReference type="SMART" id="SM00473">
    <property type="entry name" value="PAN_AP"/>
    <property type="match status" value="2"/>
</dbReference>
<keyword evidence="1" id="KW-0732">Signal</keyword>
<protein>
    <recommendedName>
        <fullName evidence="2">Apple domain-containing protein</fullName>
    </recommendedName>
</protein>
<feature type="chain" id="PRO_5024935024" description="Apple domain-containing protein" evidence="1">
    <location>
        <begin position="22"/>
        <end position="491"/>
    </location>
</feature>
<accession>A0A5N6TWV5</accession>
<dbReference type="Proteomes" id="UP000325780">
    <property type="component" value="Unassembled WGS sequence"/>
</dbReference>
<feature type="domain" description="Apple" evidence="2">
    <location>
        <begin position="421"/>
        <end position="490"/>
    </location>
</feature>